<dbReference type="Gene3D" id="3.10.129.110">
    <property type="entry name" value="Polyketide synthase dehydratase"/>
    <property type="match status" value="1"/>
</dbReference>
<dbReference type="SUPFAM" id="SSF52151">
    <property type="entry name" value="FabD/lysophospholipase-like"/>
    <property type="match status" value="1"/>
</dbReference>
<reference evidence="11 12" key="1">
    <citation type="submission" date="2019-06" db="EMBL/GenBank/DDBJ databases">
        <title>Wine fermentation using esterase from Monascus purpureus.</title>
        <authorList>
            <person name="Geng C."/>
            <person name="Zhang Y."/>
        </authorList>
    </citation>
    <scope>NUCLEOTIDE SEQUENCE [LARGE SCALE GENOMIC DNA]</scope>
    <source>
        <strain evidence="11">HQ1</strain>
    </source>
</reference>
<feature type="domain" description="Ketosynthase family 3 (KS3)" evidence="9">
    <location>
        <begin position="40"/>
        <end position="468"/>
    </location>
</feature>
<dbReference type="InterPro" id="IPR032821">
    <property type="entry name" value="PKS_assoc"/>
</dbReference>
<dbReference type="Gene3D" id="3.90.180.10">
    <property type="entry name" value="Medium-chain alcohol dehydrogenases, catalytic domain"/>
    <property type="match status" value="1"/>
</dbReference>
<dbReference type="GO" id="GO:0016491">
    <property type="term" value="F:oxidoreductase activity"/>
    <property type="evidence" value="ECO:0007669"/>
    <property type="project" value="UniProtKB-KW"/>
</dbReference>
<feature type="region of interest" description="N-terminal hotdog fold" evidence="7">
    <location>
        <begin position="1050"/>
        <end position="1187"/>
    </location>
</feature>
<evidence type="ECO:0000313" key="12">
    <source>
        <dbReference type="Proteomes" id="UP000319663"/>
    </source>
</evidence>
<dbReference type="SUPFAM" id="SSF51735">
    <property type="entry name" value="NAD(P)-binding Rossmann-fold domains"/>
    <property type="match status" value="1"/>
</dbReference>
<dbReference type="InterPro" id="IPR036291">
    <property type="entry name" value="NAD(P)-bd_dom_sf"/>
</dbReference>
<dbReference type="PANTHER" id="PTHR43775">
    <property type="entry name" value="FATTY ACID SYNTHASE"/>
    <property type="match status" value="1"/>
</dbReference>
<evidence type="ECO:0000256" key="5">
    <source>
        <dbReference type="ARBA" id="ARBA00023268"/>
    </source>
</evidence>
<dbReference type="SUPFAM" id="SSF53901">
    <property type="entry name" value="Thiolase-like"/>
    <property type="match status" value="1"/>
</dbReference>
<dbReference type="InterPro" id="IPR029063">
    <property type="entry name" value="SAM-dependent_MTases_sf"/>
</dbReference>
<dbReference type="InterPro" id="IPR042104">
    <property type="entry name" value="PKS_dehydratase_sf"/>
</dbReference>
<dbReference type="EMBL" id="VIFY01000057">
    <property type="protein sequence ID" value="TQB72747.1"/>
    <property type="molecule type" value="Genomic_DNA"/>
</dbReference>
<dbReference type="InterPro" id="IPR014043">
    <property type="entry name" value="Acyl_transferase_dom"/>
</dbReference>
<evidence type="ECO:0000256" key="2">
    <source>
        <dbReference type="ARBA" id="ARBA00022553"/>
    </source>
</evidence>
<dbReference type="Pfam" id="PF14765">
    <property type="entry name" value="PS-DH"/>
    <property type="match status" value="1"/>
</dbReference>
<feature type="non-terminal residue" evidence="11">
    <location>
        <position position="2270"/>
    </location>
</feature>
<evidence type="ECO:0000256" key="3">
    <source>
        <dbReference type="ARBA" id="ARBA00022679"/>
    </source>
</evidence>
<evidence type="ECO:0000313" key="11">
    <source>
        <dbReference type="EMBL" id="TQB72747.1"/>
    </source>
</evidence>
<name>A0A507QWB5_MONPU</name>
<dbReference type="Gene3D" id="3.40.47.10">
    <property type="match status" value="1"/>
</dbReference>
<dbReference type="Pfam" id="PF23114">
    <property type="entry name" value="NAD-bd_HRPKS_sdrA"/>
    <property type="match status" value="1"/>
</dbReference>
<dbReference type="InterPro" id="IPR020807">
    <property type="entry name" value="PKS_DH"/>
</dbReference>
<dbReference type="InterPro" id="IPR016035">
    <property type="entry name" value="Acyl_Trfase/lysoPLipase"/>
</dbReference>
<dbReference type="InterPro" id="IPR014031">
    <property type="entry name" value="Ketoacyl_synth_C"/>
</dbReference>
<dbReference type="Pfam" id="PF16197">
    <property type="entry name" value="KAsynt_C_assoc"/>
    <property type="match status" value="1"/>
</dbReference>
<dbReference type="Pfam" id="PF08242">
    <property type="entry name" value="Methyltransf_12"/>
    <property type="match status" value="1"/>
</dbReference>
<dbReference type="InterPro" id="IPR020843">
    <property type="entry name" value="ER"/>
</dbReference>
<dbReference type="SMART" id="SM00826">
    <property type="entry name" value="PKS_DH"/>
    <property type="match status" value="1"/>
</dbReference>
<proteinExistence type="predicted"/>
<dbReference type="InterPro" id="IPR013154">
    <property type="entry name" value="ADH-like_N"/>
</dbReference>
<dbReference type="GO" id="GO:0004312">
    <property type="term" value="F:fatty acid synthase activity"/>
    <property type="evidence" value="ECO:0007669"/>
    <property type="project" value="TreeGrafter"/>
</dbReference>
<comment type="caution">
    <text evidence="11">The sequence shown here is derived from an EMBL/GenBank/DDBJ whole genome shotgun (WGS) entry which is preliminary data.</text>
</comment>
<keyword evidence="6" id="KW-0012">Acyltransferase</keyword>
<evidence type="ECO:0000259" key="9">
    <source>
        <dbReference type="PROSITE" id="PS52004"/>
    </source>
</evidence>
<dbReference type="Gene3D" id="3.40.50.150">
    <property type="entry name" value="Vaccinia Virus protein VP39"/>
    <property type="match status" value="1"/>
</dbReference>
<dbReference type="CDD" id="cd00833">
    <property type="entry name" value="PKS"/>
    <property type="match status" value="1"/>
</dbReference>
<gene>
    <name evidence="11" type="ORF">MPDQ_006463</name>
</gene>
<dbReference type="InterPro" id="IPR001227">
    <property type="entry name" value="Ac_transferase_dom_sf"/>
</dbReference>
<evidence type="ECO:0000256" key="1">
    <source>
        <dbReference type="ARBA" id="ARBA00022450"/>
    </source>
</evidence>
<dbReference type="Proteomes" id="UP000319663">
    <property type="component" value="Unassembled WGS sequence"/>
</dbReference>
<evidence type="ECO:0000259" key="10">
    <source>
        <dbReference type="PROSITE" id="PS52019"/>
    </source>
</evidence>
<dbReference type="InterPro" id="IPR013217">
    <property type="entry name" value="Methyltransf_12"/>
</dbReference>
<feature type="region of interest" description="C-terminal hotdog fold" evidence="7">
    <location>
        <begin position="1211"/>
        <end position="1372"/>
    </location>
</feature>
<dbReference type="CDD" id="cd02440">
    <property type="entry name" value="AdoMet_MTases"/>
    <property type="match status" value="1"/>
</dbReference>
<dbReference type="Pfam" id="PF13602">
    <property type="entry name" value="ADH_zinc_N_2"/>
    <property type="match status" value="1"/>
</dbReference>
<evidence type="ECO:0008006" key="13">
    <source>
        <dbReference type="Google" id="ProtNLM"/>
    </source>
</evidence>
<feature type="active site" description="Proton acceptor; for dehydratase activity" evidence="7">
    <location>
        <position position="1082"/>
    </location>
</feature>
<dbReference type="Pfam" id="PF08240">
    <property type="entry name" value="ADH_N"/>
    <property type="match status" value="1"/>
</dbReference>
<dbReference type="GO" id="GO:0006633">
    <property type="term" value="P:fatty acid biosynthetic process"/>
    <property type="evidence" value="ECO:0007669"/>
    <property type="project" value="TreeGrafter"/>
</dbReference>
<dbReference type="SMART" id="SM00827">
    <property type="entry name" value="PKS_AT"/>
    <property type="match status" value="1"/>
</dbReference>
<dbReference type="Pfam" id="PF00109">
    <property type="entry name" value="ketoacyl-synt"/>
    <property type="match status" value="1"/>
</dbReference>
<dbReference type="InterPro" id="IPR016039">
    <property type="entry name" value="Thiolase-like"/>
</dbReference>
<dbReference type="SUPFAM" id="SSF53335">
    <property type="entry name" value="S-adenosyl-L-methionine-dependent methyltransferases"/>
    <property type="match status" value="1"/>
</dbReference>
<dbReference type="CDD" id="cd05195">
    <property type="entry name" value="enoyl_red"/>
    <property type="match status" value="1"/>
</dbReference>
<dbReference type="InterPro" id="IPR049551">
    <property type="entry name" value="PKS_DH_C"/>
</dbReference>
<dbReference type="PANTHER" id="PTHR43775:SF29">
    <property type="entry name" value="ASPERFURANONE POLYKETIDE SYNTHASE AFOG-RELATED"/>
    <property type="match status" value="1"/>
</dbReference>
<evidence type="ECO:0000256" key="6">
    <source>
        <dbReference type="ARBA" id="ARBA00023315"/>
    </source>
</evidence>
<dbReference type="InterPro" id="IPR050091">
    <property type="entry name" value="PKS_NRPS_Biosynth_Enz"/>
</dbReference>
<dbReference type="Pfam" id="PF21089">
    <property type="entry name" value="PKS_DH_N"/>
    <property type="match status" value="1"/>
</dbReference>
<dbReference type="InterPro" id="IPR011032">
    <property type="entry name" value="GroES-like_sf"/>
</dbReference>
<evidence type="ECO:0000256" key="4">
    <source>
        <dbReference type="ARBA" id="ARBA00023002"/>
    </source>
</evidence>
<dbReference type="Pfam" id="PF00698">
    <property type="entry name" value="Acyl_transf_1"/>
    <property type="match status" value="1"/>
</dbReference>
<dbReference type="Pfam" id="PF02801">
    <property type="entry name" value="Ketoacyl-synt_C"/>
    <property type="match status" value="1"/>
</dbReference>
<evidence type="ECO:0000256" key="8">
    <source>
        <dbReference type="SAM" id="MobiDB-lite"/>
    </source>
</evidence>
<dbReference type="GO" id="GO:0044550">
    <property type="term" value="P:secondary metabolite biosynthetic process"/>
    <property type="evidence" value="ECO:0007669"/>
    <property type="project" value="TreeGrafter"/>
</dbReference>
<protein>
    <recommendedName>
        <fullName evidence="13">Type I Polyketide synthases (Type I PKS)</fullName>
    </recommendedName>
</protein>
<keyword evidence="5" id="KW-0511">Multifunctional enzyme</keyword>
<dbReference type="InterPro" id="IPR016036">
    <property type="entry name" value="Malonyl_transacylase_ACP-bd"/>
</dbReference>
<dbReference type="STRING" id="5098.A0A507QWB5"/>
<accession>A0A507QWB5</accession>
<keyword evidence="1" id="KW-0596">Phosphopantetheine</keyword>
<dbReference type="InterPro" id="IPR020841">
    <property type="entry name" value="PKS_Beta-ketoAc_synthase_dom"/>
</dbReference>
<dbReference type="PROSITE" id="PS52019">
    <property type="entry name" value="PKS_MFAS_DH"/>
    <property type="match status" value="1"/>
</dbReference>
<dbReference type="InterPro" id="IPR014030">
    <property type="entry name" value="Ketoacyl_synth_N"/>
</dbReference>
<dbReference type="SUPFAM" id="SSF50129">
    <property type="entry name" value="GroES-like"/>
    <property type="match status" value="1"/>
</dbReference>
<sequence length="2270" mass="248416">MASGIQTSPSPSLWQATNGHDHNHNHSRGNGSSPPDEDKSMPIAVVGMSFRGPADATSVQNLWKMICEGREGWSEIPKERWNNEAFYHPDNTRHGTINVKGGHFFSEDLARFDAPFFNMTGTEAAALDPQQRLLLEGTFEAFENGGIPLDRVMGSKTSCFVGSFCGDYTDMLLRDPDTVPMHQCTNAGQSRAITANRVSYFFDLKGPSVTVDTACSGSLVALHLACQSLRTGDAKMAVAAGVNTILSHEFMSTMSMMRFLSPDGRCYTFDERANGYARGEGVGCLILKPLRDALNDNDTIRAVIRGSGSNQDGKTSGITLPSGTAQEELARSVYAAAGLSPLETEYVECHGTGTQAGDPQETGALSRVFAGPARPPDRPLRIGSIKTNVGHLEGASGIAGVIKSVLMLENRMFVPNRNFEKLNPRIPLERWKLKVQLDVEPWETHGPHRISVNSFGYGGSNAHVILEDTRGYISSHHLDAFHRLVPRASKLLHPSNGNFPLEVNTRANGNGTANGSTALSHQAARTRLFTLASFDESSGKIQAERLKQYLLDHADEADDQFLTDLAFTLNNRRTAFMWKAAIPGKSATDLADNLAKGVTFSRSTKKPTMGFVFTGQGAQWCGMGKELLDSYPVFRESIDRIGAYLKSLGAPFDVKGKYFLFLVSWVDSNSGGYALTCFAEEITRDPKGSQINEALYSQPMCSAVQIAIVDLLSSWGIRPASVTGHSSGEIAAAYTAGTLTMEDAMAVAYYRGVASSHMRNMSQVKGSMMAVGLSKEDAETYLASVKTGRAIVACVNSPSSVTISGDATAIDELKDILDEKKLFARKLAVEVAYHSHHMEFVADEYRALISGISPKSNDNEPADETTDTVEFFSSVTGAKAVPSDLGPEYWVQNMLGQVKFSDSVRRLCLETTDPSVRAKGANKKARRRAGAASKASVNQIVEIGPHSALAGPIRQILKADQTLNSASIAYSSALIRKADAVVTVLQLAGTLLTAGWPVDLTAVNSPDGVTKEYEVQTLVDLPPYPWNHTNTYWAEPRLSKVYRNRKFPRTDLLGVLDSHSSVLEPRWRNHIRTAEIPWVKDHKIQSNIVYPAAGYVVMAIEAAWQWASEHVPDKTITGYSLREVNIDAALVLNEQTATEIMVSLRPHRTSARRTSKLWREFSVASVTEENKWTEHASGLIQAHYDSGLPYDPYTDPRQLQKAMVEADKRCMTEVNAKEFYAHLTELGLEYGDTFANMTAARSVQDQCIAEITIPDTAATMPLNFEYPFIIHPSTLDSMFHPIFVALSAERGLIQGPAVPVSIEEMFVSQALTSKPGHKLDVYAFTEKKDDNNLAASIFAVDKQGSRQVSGIEGVGLSIKGMTCRVLPRDTGDGTEDERLRVAYNIKWIADPDLLTPAELYNLCATSTPLPDEELKKFQLYHDCASVYIAEALAPGSIENGDVANGKPHLQRLRAFLDAQDSARTTVDAHSAHSKALLVSNTKASGPEGELVAEIAQQLPAICRKDIHPEALTTACSRLQASWSETHNQTRNYEAVAKYLSILGDKDPHLSILEIDAGSGELSSLMLQALNEGASTSARFKRYTYTDPNDDVLEAAREKLSEWAGLIKFKQFDVEGSDIQEQGLEPGSYDVVVLRRGLNLNHAKSKGQVLKNVRRLLRDGGRLVFVDKIHGDQSLAQSMVLGTLVTWWEKEVEGKRSRHAFTEEEWHHTLRNGQFSGLDVCLHDPWRNAGYVSSVMITRAVGGELSAVSSPEILLIVEDGDCGVAINLLVQYLEGINMTVKISTLAQADPLGRTCIVLSGLRMPIFEGPEAPLFELVKSIFLRSKGVLWVTRGGSGPAVVNPNAGLVTGFARAARAETDGSSILTLDLDGQQALSSEQAAETIFSLFRNRLAGSASTIPQDVEYIERDGVLHIPRVVENDEVNGRLLSVLQPASPIDQPFYEPSRKLRAVIGTPGQFSSVHFVDDTALAETPEDYVRIQVKASGLNKRDLRLVKGHGQGQYALGAECSGVVLEVGKLVVDFSPGDRVSCLGSGTITNYYQDKASSFQKIPDDMTFEQASALPLAYSTAYHVVYNLARITRSDKVLIHDIAGSTGQAIVEFCKLIGADIFGTVDNTSQKEYITRHFNIPDSHLFIHHKRDFAKEIMWVTSNRGIEVIVNSLAEDIETLSLSWNCIAPYGRFIDLNAGHQMTDNSRLEMANFSKDALFASFDLFNLLKNRRHLAHKLWADVMCLVRAKAIRGPSSLLVHKFSDMQTALTEMEGGASIGKAVVY</sequence>
<dbReference type="SUPFAM" id="SSF55048">
    <property type="entry name" value="Probable ACP-binding domain of malonyl-CoA ACP transacylase"/>
    <property type="match status" value="1"/>
</dbReference>
<dbReference type="InterPro" id="IPR056501">
    <property type="entry name" value="NAD-bd_HRPKS_sdrA"/>
</dbReference>
<dbReference type="Gene3D" id="3.40.366.10">
    <property type="entry name" value="Malonyl-Coenzyme A Acyl Carrier Protein, domain 2"/>
    <property type="match status" value="1"/>
</dbReference>
<evidence type="ECO:0000256" key="7">
    <source>
        <dbReference type="PROSITE-ProRule" id="PRU01363"/>
    </source>
</evidence>
<feature type="region of interest" description="Disordered" evidence="8">
    <location>
        <begin position="1"/>
        <end position="41"/>
    </location>
</feature>
<feature type="active site" description="Proton donor; for dehydratase activity" evidence="7">
    <location>
        <position position="1276"/>
    </location>
</feature>
<dbReference type="PROSITE" id="PS52004">
    <property type="entry name" value="KS3_2"/>
    <property type="match status" value="1"/>
</dbReference>
<dbReference type="Gene3D" id="3.30.70.3290">
    <property type="match status" value="1"/>
</dbReference>
<keyword evidence="3" id="KW-0808">Transferase</keyword>
<dbReference type="InterPro" id="IPR049552">
    <property type="entry name" value="PKS_DH_N"/>
</dbReference>
<keyword evidence="4" id="KW-0560">Oxidoreductase</keyword>
<keyword evidence="12" id="KW-1185">Reference proteome</keyword>
<organism evidence="11 12">
    <name type="scientific">Monascus purpureus</name>
    <name type="common">Red mold</name>
    <name type="synonym">Monascus anka</name>
    <dbReference type="NCBI Taxonomy" id="5098"/>
    <lineage>
        <taxon>Eukaryota</taxon>
        <taxon>Fungi</taxon>
        <taxon>Dikarya</taxon>
        <taxon>Ascomycota</taxon>
        <taxon>Pezizomycotina</taxon>
        <taxon>Eurotiomycetes</taxon>
        <taxon>Eurotiomycetidae</taxon>
        <taxon>Eurotiales</taxon>
        <taxon>Aspergillaceae</taxon>
        <taxon>Monascus</taxon>
    </lineage>
</organism>
<feature type="compositionally biased region" description="Polar residues" evidence="8">
    <location>
        <begin position="1"/>
        <end position="18"/>
    </location>
</feature>
<keyword evidence="2" id="KW-0597">Phosphoprotein</keyword>
<dbReference type="SMART" id="SM00825">
    <property type="entry name" value="PKS_KS"/>
    <property type="match status" value="1"/>
</dbReference>
<dbReference type="SMART" id="SM00829">
    <property type="entry name" value="PKS_ER"/>
    <property type="match status" value="1"/>
</dbReference>
<feature type="domain" description="PKS/mFAS DH" evidence="10">
    <location>
        <begin position="1050"/>
        <end position="1372"/>
    </location>
</feature>
<dbReference type="InterPro" id="IPR049900">
    <property type="entry name" value="PKS_mFAS_DH"/>
</dbReference>